<comment type="subcellular location">
    <subcellularLocation>
        <location evidence="1">Membrane</location>
        <topology evidence="1">Multi-pass membrane protein</topology>
    </subcellularLocation>
</comment>
<feature type="domain" description="EamA" evidence="6">
    <location>
        <begin position="151"/>
        <end position="284"/>
    </location>
</feature>
<accession>L9ZNL1</accession>
<feature type="transmembrane region" description="Helical" evidence="5">
    <location>
        <begin position="182"/>
        <end position="201"/>
    </location>
</feature>
<feature type="domain" description="EamA" evidence="6">
    <location>
        <begin position="8"/>
        <end position="140"/>
    </location>
</feature>
<evidence type="ECO:0000313" key="7">
    <source>
        <dbReference type="EMBL" id="ELY88090.1"/>
    </source>
</evidence>
<dbReference type="STRING" id="1230458.C484_16804"/>
<evidence type="ECO:0000313" key="8">
    <source>
        <dbReference type="Proteomes" id="UP000011648"/>
    </source>
</evidence>
<keyword evidence="4 5" id="KW-0472">Membrane</keyword>
<evidence type="ECO:0000256" key="1">
    <source>
        <dbReference type="ARBA" id="ARBA00004141"/>
    </source>
</evidence>
<dbReference type="Pfam" id="PF00892">
    <property type="entry name" value="EamA"/>
    <property type="match status" value="2"/>
</dbReference>
<dbReference type="PATRIC" id="fig|1230458.4.peg.3408"/>
<name>L9ZNL1_9EURY</name>
<feature type="transmembrane region" description="Helical" evidence="5">
    <location>
        <begin position="248"/>
        <end position="265"/>
    </location>
</feature>
<feature type="transmembrane region" description="Helical" evidence="5">
    <location>
        <begin position="32"/>
        <end position="54"/>
    </location>
</feature>
<keyword evidence="3 5" id="KW-1133">Transmembrane helix</keyword>
<proteinExistence type="predicted"/>
<dbReference type="SUPFAM" id="SSF103481">
    <property type="entry name" value="Multidrug resistance efflux transporter EmrE"/>
    <property type="match status" value="2"/>
</dbReference>
<evidence type="ECO:0000259" key="6">
    <source>
        <dbReference type="Pfam" id="PF00892"/>
    </source>
</evidence>
<dbReference type="RefSeq" id="WP_006827004.1">
    <property type="nucleotide sequence ID" value="NZ_AOIL01000052.1"/>
</dbReference>
<reference evidence="7 8" key="1">
    <citation type="journal article" date="2014" name="PLoS Genet.">
        <title>Phylogenetically driven sequencing of extremely halophilic archaea reveals strategies for static and dynamic osmo-response.</title>
        <authorList>
            <person name="Becker E.A."/>
            <person name="Seitzer P.M."/>
            <person name="Tritt A."/>
            <person name="Larsen D."/>
            <person name="Krusor M."/>
            <person name="Yao A.I."/>
            <person name="Wu D."/>
            <person name="Madern D."/>
            <person name="Eisen J.A."/>
            <person name="Darling A.E."/>
            <person name="Facciotti M.T."/>
        </authorList>
    </citation>
    <scope>NUCLEOTIDE SEQUENCE [LARGE SCALE GENOMIC DNA]</scope>
    <source>
        <strain evidence="7 8">DSM 12281</strain>
    </source>
</reference>
<evidence type="ECO:0000256" key="4">
    <source>
        <dbReference type="ARBA" id="ARBA00023136"/>
    </source>
</evidence>
<evidence type="ECO:0000256" key="3">
    <source>
        <dbReference type="ARBA" id="ARBA00022989"/>
    </source>
</evidence>
<dbReference type="OrthoDB" id="17861at2157"/>
<feature type="transmembrane region" description="Helical" evidence="5">
    <location>
        <begin position="66"/>
        <end position="88"/>
    </location>
</feature>
<dbReference type="PANTHER" id="PTHR32322">
    <property type="entry name" value="INNER MEMBRANE TRANSPORTER"/>
    <property type="match status" value="1"/>
</dbReference>
<feature type="transmembrane region" description="Helical" evidence="5">
    <location>
        <begin position="94"/>
        <end position="116"/>
    </location>
</feature>
<dbReference type="AlphaFoldDB" id="L9ZNL1"/>
<gene>
    <name evidence="7" type="ORF">C484_16804</name>
</gene>
<dbReference type="GO" id="GO:0016020">
    <property type="term" value="C:membrane"/>
    <property type="evidence" value="ECO:0007669"/>
    <property type="project" value="UniProtKB-SubCell"/>
</dbReference>
<dbReference type="InterPro" id="IPR037185">
    <property type="entry name" value="EmrE-like"/>
</dbReference>
<dbReference type="InterPro" id="IPR050638">
    <property type="entry name" value="AA-Vitamin_Transporters"/>
</dbReference>
<evidence type="ECO:0000256" key="2">
    <source>
        <dbReference type="ARBA" id="ARBA00022692"/>
    </source>
</evidence>
<dbReference type="Proteomes" id="UP000011648">
    <property type="component" value="Unassembled WGS sequence"/>
</dbReference>
<protein>
    <recommendedName>
        <fullName evidence="6">EamA domain-containing protein</fullName>
    </recommendedName>
</protein>
<keyword evidence="8" id="KW-1185">Reference proteome</keyword>
<keyword evidence="2 5" id="KW-0812">Transmembrane</keyword>
<feature type="transmembrane region" description="Helical" evidence="5">
    <location>
        <begin position="213"/>
        <end position="236"/>
    </location>
</feature>
<organism evidence="7 8">
    <name type="scientific">Natrialba taiwanensis DSM 12281</name>
    <dbReference type="NCBI Taxonomy" id="1230458"/>
    <lineage>
        <taxon>Archaea</taxon>
        <taxon>Methanobacteriati</taxon>
        <taxon>Methanobacteriota</taxon>
        <taxon>Stenosarchaea group</taxon>
        <taxon>Halobacteria</taxon>
        <taxon>Halobacteriales</taxon>
        <taxon>Natrialbaceae</taxon>
        <taxon>Natrialba</taxon>
    </lineage>
</organism>
<sequence>MILHRTGVLFVALAFAWGSAFSAIEIGLTTLPPILFAALRFDIAAVLFAGLVVVRELEWRPETKTDWLAIAVSGGLLVGGHFAFLFLGQSYVSSAVSAIVLSLTPIVTPPLALLLLPNQRFRAPAVAGLLVGLVGIVVIAVPGGSLDGQILGVALLFIAATVFALGSVLFERLEETLPTISVQAWAMVVGAGLLHGLSAFHPGEQLATVSLPSATLSALLYLGVVSTAGGFLAYFLLLDRVGATELSLVNYATPVIAALVGWALLGEAITATTVLGFALIVTGFGLCKLETLWRVGGPLVGYGPQRLLLADGDDGDDGDDDSSIVVDGNAYLRDRELGLSETDRSTRVAPHGD</sequence>
<feature type="transmembrane region" description="Helical" evidence="5">
    <location>
        <begin position="123"/>
        <end position="144"/>
    </location>
</feature>
<feature type="transmembrane region" description="Helical" evidence="5">
    <location>
        <begin position="150"/>
        <end position="170"/>
    </location>
</feature>
<comment type="caution">
    <text evidence="7">The sequence shown here is derived from an EMBL/GenBank/DDBJ whole genome shotgun (WGS) entry which is preliminary data.</text>
</comment>
<evidence type="ECO:0000256" key="5">
    <source>
        <dbReference type="SAM" id="Phobius"/>
    </source>
</evidence>
<dbReference type="EMBL" id="AOIL01000052">
    <property type="protein sequence ID" value="ELY88090.1"/>
    <property type="molecule type" value="Genomic_DNA"/>
</dbReference>
<dbReference type="PANTHER" id="PTHR32322:SF2">
    <property type="entry name" value="EAMA DOMAIN-CONTAINING PROTEIN"/>
    <property type="match status" value="1"/>
</dbReference>
<dbReference type="InterPro" id="IPR000620">
    <property type="entry name" value="EamA_dom"/>
</dbReference>
<feature type="transmembrane region" description="Helical" evidence="5">
    <location>
        <begin position="271"/>
        <end position="289"/>
    </location>
</feature>